<dbReference type="EMBL" id="MUAJ01000004">
    <property type="protein sequence ID" value="OOR13428.1"/>
    <property type="molecule type" value="Genomic_DNA"/>
</dbReference>
<dbReference type="AlphaFoldDB" id="A0A1S9TU81"/>
<sequence length="62" mass="7894">MVGVNQYIYKRELQFWSFFPVMLFMHEEKDGSFRYLKVSGKQFFCLQIGWYRDFYRPYRIFR</sequence>
<evidence type="ECO:0000313" key="2">
    <source>
        <dbReference type="Proteomes" id="UP000190906"/>
    </source>
</evidence>
<name>A0A1S9TU81_BACCE</name>
<comment type="caution">
    <text evidence="1">The sequence shown here is derived from an EMBL/GenBank/DDBJ whole genome shotgun (WGS) entry which is preliminary data.</text>
</comment>
<dbReference type="Proteomes" id="UP000190906">
    <property type="component" value="Unassembled WGS sequence"/>
</dbReference>
<proteinExistence type="predicted"/>
<accession>A0A1S9TU81</accession>
<reference evidence="1 2" key="1">
    <citation type="submission" date="2017-01" db="EMBL/GenBank/DDBJ databases">
        <title>Bacillus cereus isolates.</title>
        <authorList>
            <person name="Beno S.M."/>
        </authorList>
    </citation>
    <scope>NUCLEOTIDE SEQUENCE [LARGE SCALE GENOMIC DNA]</scope>
    <source>
        <strain evidence="1 2">FSL H8-0485</strain>
    </source>
</reference>
<protein>
    <submittedName>
        <fullName evidence="1">Uncharacterized protein</fullName>
    </submittedName>
</protein>
<evidence type="ECO:0000313" key="1">
    <source>
        <dbReference type="EMBL" id="OOR13428.1"/>
    </source>
</evidence>
<gene>
    <name evidence="1" type="ORF">BW897_07550</name>
</gene>
<organism evidence="1 2">
    <name type="scientific">Bacillus cereus</name>
    <dbReference type="NCBI Taxonomy" id="1396"/>
    <lineage>
        <taxon>Bacteria</taxon>
        <taxon>Bacillati</taxon>
        <taxon>Bacillota</taxon>
        <taxon>Bacilli</taxon>
        <taxon>Bacillales</taxon>
        <taxon>Bacillaceae</taxon>
        <taxon>Bacillus</taxon>
        <taxon>Bacillus cereus group</taxon>
    </lineage>
</organism>